<dbReference type="Proteomes" id="UP001595945">
    <property type="component" value="Unassembled WGS sequence"/>
</dbReference>
<proteinExistence type="predicted"/>
<dbReference type="EMBL" id="JBHSHT010000001">
    <property type="protein sequence ID" value="MFC4823310.1"/>
    <property type="molecule type" value="Genomic_DNA"/>
</dbReference>
<organism evidence="1 2">
    <name type="scientific">Halorussus aquaticus</name>
    <dbReference type="NCBI Taxonomy" id="2953748"/>
    <lineage>
        <taxon>Archaea</taxon>
        <taxon>Methanobacteriati</taxon>
        <taxon>Methanobacteriota</taxon>
        <taxon>Stenosarchaea group</taxon>
        <taxon>Halobacteria</taxon>
        <taxon>Halobacteriales</taxon>
        <taxon>Haladaptataceae</taxon>
        <taxon>Halorussus</taxon>
    </lineage>
</organism>
<evidence type="ECO:0000313" key="1">
    <source>
        <dbReference type="EMBL" id="MFC4823310.1"/>
    </source>
</evidence>
<comment type="caution">
    <text evidence="1">The sequence shown here is derived from an EMBL/GenBank/DDBJ whole genome shotgun (WGS) entry which is preliminary data.</text>
</comment>
<gene>
    <name evidence="1" type="ORF">ACFO9K_03440</name>
</gene>
<dbReference type="GeneID" id="73045642"/>
<evidence type="ECO:0000313" key="2">
    <source>
        <dbReference type="Proteomes" id="UP001595945"/>
    </source>
</evidence>
<dbReference type="RefSeq" id="WP_254267209.1">
    <property type="nucleotide sequence ID" value="NZ_CP100400.1"/>
</dbReference>
<dbReference type="AlphaFoldDB" id="A0ABD5PXS0"/>
<reference evidence="1 2" key="1">
    <citation type="journal article" date="2019" name="Int. J. Syst. Evol. Microbiol.">
        <title>The Global Catalogue of Microorganisms (GCM) 10K type strain sequencing project: providing services to taxonomists for standard genome sequencing and annotation.</title>
        <authorList>
            <consortium name="The Broad Institute Genomics Platform"/>
            <consortium name="The Broad Institute Genome Sequencing Center for Infectious Disease"/>
            <person name="Wu L."/>
            <person name="Ma J."/>
        </authorList>
    </citation>
    <scope>NUCLEOTIDE SEQUENCE [LARGE SCALE GENOMIC DNA]</scope>
    <source>
        <strain evidence="1 2">XZYJ18</strain>
    </source>
</reference>
<name>A0ABD5PXS0_9EURY</name>
<accession>A0ABD5PXS0</accession>
<protein>
    <submittedName>
        <fullName evidence="1">Uncharacterized protein</fullName>
    </submittedName>
</protein>
<sequence length="336" mass="37690">MSGIPQMDRDDLAEDSDAADLVDQALASHEADSEALAADAAEGMIETVRQLQAVVEGDLDVEQVETASDEVAETVLPEFEPVDRDADDELQPTRPALANLNEQQLEALREFRDEGVEHRPALLRWLLRLQFRTLGRLPDYWYHHVATDPTALACVLTGENRGAYGEKDGTDVTPQEAWAARRRLVAKYLRPACRDAFRTLRPKATEYLDDDKNPDKMAALAMRPALDEHYQRTERALAQFHGGFENEDDLDEWLHHLDLATFGAIKAVESEFDYVLLTDESAPDLYLSDAQRYVEARERIMARFLLPATNVAVRELAERAGESDDETSDHSGGVDV</sequence>
<keyword evidence="2" id="KW-1185">Reference proteome</keyword>